<protein>
    <submittedName>
        <fullName evidence="3">Tpt1</fullName>
    </submittedName>
</protein>
<reference evidence="3" key="3">
    <citation type="journal article" date="2014" name="Eukaryot. Cell">
        <title>Tetrahymena Pot2 is a developmentally regulated paralog of Pot1 that localizes to chromosome breakage sites but not to telomeres.</title>
        <authorList>
            <person name="Cranert S."/>
            <person name="Heyse S."/>
            <person name="Linger B.R."/>
            <person name="Lescasse R."/>
            <person name="Price C."/>
        </authorList>
    </citation>
    <scope>NUCLEOTIDE SEQUENCE</scope>
</reference>
<reference evidence="3" key="4">
    <citation type="submission" date="2014-08" db="EMBL/GenBank/DDBJ databases">
        <authorList>
            <person name="Linger B."/>
            <person name="Morin G."/>
            <person name="Price C."/>
        </authorList>
    </citation>
    <scope>NUCLEOTIDE SEQUENCE</scope>
</reference>
<name>A0A097I972_TETTH</name>
<feature type="compositionally biased region" description="Basic and acidic residues" evidence="2">
    <location>
        <begin position="197"/>
        <end position="223"/>
    </location>
</feature>
<reference evidence="3" key="1">
    <citation type="journal article" date="2011" name="Mol. Biol. Cell">
        <title>The Pot1a-associated proteins Tpt1 and Pat1 coordinate telomere protection and length regulation in Tetrahymena.</title>
        <authorList>
            <person name="Linger B.R."/>
            <person name="Morin G.B."/>
            <person name="Price C.M."/>
        </authorList>
    </citation>
    <scope>NUCLEOTIDE SEQUENCE</scope>
</reference>
<organism evidence="3">
    <name type="scientific">Tetrahymena thermophila</name>
    <dbReference type="NCBI Taxonomy" id="5911"/>
    <lineage>
        <taxon>Eukaryota</taxon>
        <taxon>Sar</taxon>
        <taxon>Alveolata</taxon>
        <taxon>Ciliophora</taxon>
        <taxon>Intramacronucleata</taxon>
        <taxon>Oligohymenophorea</taxon>
        <taxon>Hymenostomatida</taxon>
        <taxon>Tetrahymenina</taxon>
        <taxon>Tetrahymenidae</taxon>
        <taxon>Tetrahymena</taxon>
    </lineage>
</organism>
<dbReference type="AlphaFoldDB" id="A0A097I972"/>
<reference evidence="3" key="2">
    <citation type="journal article" date="2014" name="Eukaryot. Cell">
        <title>The 3' overhangs at Tetrahymena thermophila telomeres are packaged by four proteins, Pot1a, Tpt1, Pat1, and Pat2.</title>
        <authorList>
            <person name="Premkumar V.L."/>
            <person name="Cranert S."/>
            <person name="Linger B.R."/>
            <person name="Morin G.B."/>
            <person name="Minium S."/>
            <person name="Price C."/>
        </authorList>
    </citation>
    <scope>NUCLEOTIDE SEQUENCE</scope>
</reference>
<dbReference type="EMBL" id="KM406497">
    <property type="protein sequence ID" value="AIT58614.1"/>
    <property type="molecule type" value="mRNA"/>
</dbReference>
<keyword evidence="1" id="KW-0175">Coiled coil</keyword>
<accession>A0A097I972</accession>
<sequence length="520" mass="61433">MDQENLQAQNELIDLEACLPKMIEQFSISIDKEYVISNFQMRVQDDGITICDQKGLIYELNTGQQDFFEHCKDKLVTISQGIVKPEFETNTQKLIFTMFAQDIQLSPNQEDLIGESSYQSNEPVNARFKIFDMENNKKKQEIYEKSFIIKKQLVKKHSQNLIMQQGNDIWISLTQSYKIQQFQVQEEQARQQQKLLQEQHKKQAQKKEQVPLEKEDIEDEKKQSFKTPSKKGKTPLKSLNKQDEEAVAPQSNKKSQKRIKYQEDVEVNQQISDNKPIQMEIEQAESGDNKEELAAEGAVSVAKEKKTEIKQHLIQNQRKNLQEIYEKEKQAKKQVNKKRIVQMEDIEYEEEDIDDESDEENEQNNQDDEEIEEEEQEAFVNKQPVKQKDSELKQTDIRIDEKNTIEEKQNKKSILKVANAEKQSEIIKSLKKKSIQKAKEAEEIEISEQMKAQLQKQQEYKQKLDKLQKFVLKREFLYYVQDFQKKPQVRNAVLPRDPNDKEKMKQYSLKVVKHLESQYK</sequence>
<feature type="region of interest" description="Disordered" evidence="2">
    <location>
        <begin position="195"/>
        <end position="261"/>
    </location>
</feature>
<feature type="compositionally biased region" description="Acidic residues" evidence="2">
    <location>
        <begin position="344"/>
        <end position="377"/>
    </location>
</feature>
<evidence type="ECO:0000256" key="2">
    <source>
        <dbReference type="SAM" id="MobiDB-lite"/>
    </source>
</evidence>
<feature type="region of interest" description="Disordered" evidence="2">
    <location>
        <begin position="329"/>
        <end position="396"/>
    </location>
</feature>
<feature type="compositionally biased region" description="Basic and acidic residues" evidence="2">
    <location>
        <begin position="386"/>
        <end position="396"/>
    </location>
</feature>
<proteinExistence type="evidence at transcript level"/>
<evidence type="ECO:0000256" key="1">
    <source>
        <dbReference type="SAM" id="Coils"/>
    </source>
</evidence>
<feature type="coiled-coil region" evidence="1">
    <location>
        <begin position="405"/>
        <end position="457"/>
    </location>
</feature>
<evidence type="ECO:0000313" key="3">
    <source>
        <dbReference type="EMBL" id="AIT58614.1"/>
    </source>
</evidence>